<dbReference type="PANTHER" id="PTHR11864">
    <property type="entry name" value="PRE-MRNA-PROCESSING PROTEIN PRP40"/>
    <property type="match status" value="1"/>
</dbReference>
<dbReference type="Proteomes" id="UP000085678">
    <property type="component" value="Unplaced"/>
</dbReference>
<dbReference type="STRING" id="7574.A0A1S3KFU9"/>
<dbReference type="PROSITE" id="PS01159">
    <property type="entry name" value="WW_DOMAIN_1"/>
    <property type="match status" value="3"/>
</dbReference>
<feature type="region of interest" description="Disordered" evidence="2">
    <location>
        <begin position="192"/>
        <end position="338"/>
    </location>
</feature>
<keyword evidence="1" id="KW-0175">Coiled coil</keyword>
<keyword evidence="5" id="KW-1185">Reference proteome</keyword>
<proteinExistence type="predicted"/>
<dbReference type="GO" id="GO:0005685">
    <property type="term" value="C:U1 snRNP"/>
    <property type="evidence" value="ECO:0007669"/>
    <property type="project" value="TreeGrafter"/>
</dbReference>
<accession>A0A1S3KFU9</accession>
<feature type="compositionally biased region" description="Pro residues" evidence="2">
    <location>
        <begin position="1"/>
        <end position="23"/>
    </location>
</feature>
<feature type="coiled-coil region" evidence="1">
    <location>
        <begin position="465"/>
        <end position="501"/>
    </location>
</feature>
<dbReference type="PROSITE" id="PS51676">
    <property type="entry name" value="FF"/>
    <property type="match status" value="2"/>
</dbReference>
<feature type="compositionally biased region" description="Pro residues" evidence="2">
    <location>
        <begin position="53"/>
        <end position="70"/>
    </location>
</feature>
<dbReference type="GeneID" id="106181609"/>
<feature type="compositionally biased region" description="Basic residues" evidence="2">
    <location>
        <begin position="730"/>
        <end position="750"/>
    </location>
</feature>
<feature type="region of interest" description="Disordered" evidence="2">
    <location>
        <begin position="1"/>
        <end position="143"/>
    </location>
</feature>
<name>A0A1S3KFU9_LINAN</name>
<dbReference type="Gene3D" id="1.10.10.440">
    <property type="entry name" value="FF domain"/>
    <property type="match status" value="3"/>
</dbReference>
<protein>
    <submittedName>
        <fullName evidence="6">Pre-mRNA-processing factor 40 homolog A</fullName>
    </submittedName>
</protein>
<feature type="domain" description="WW" evidence="3">
    <location>
        <begin position="325"/>
        <end position="358"/>
    </location>
</feature>
<feature type="domain" description="WW" evidence="3">
    <location>
        <begin position="130"/>
        <end position="163"/>
    </location>
</feature>
<dbReference type="FunFam" id="1.10.10.440:FF:000015">
    <property type="entry name" value="pre-mRNA-processing factor 40 homolog B isoform X2"/>
    <property type="match status" value="1"/>
</dbReference>
<dbReference type="AlphaFoldDB" id="A0A1S3KFU9"/>
<feature type="domain" description="FF" evidence="4">
    <location>
        <begin position="424"/>
        <end position="478"/>
    </location>
</feature>
<dbReference type="SUPFAM" id="SSF51045">
    <property type="entry name" value="WW domain"/>
    <property type="match status" value="3"/>
</dbReference>
<dbReference type="FunFam" id="1.10.10.440:FF:000016">
    <property type="entry name" value="pre-mRNA-processing factor 40 homolog B isoform X1"/>
    <property type="match status" value="1"/>
</dbReference>
<feature type="region of interest" description="Disordered" evidence="2">
    <location>
        <begin position="383"/>
        <end position="415"/>
    </location>
</feature>
<reference evidence="6" key="1">
    <citation type="submission" date="2025-08" db="UniProtKB">
        <authorList>
            <consortium name="RefSeq"/>
        </authorList>
    </citation>
    <scope>IDENTIFICATION</scope>
    <source>
        <tissue evidence="6">Gonads</tissue>
    </source>
</reference>
<dbReference type="InterPro" id="IPR036020">
    <property type="entry name" value="WW_dom_sf"/>
</dbReference>
<dbReference type="Pfam" id="PF25432">
    <property type="entry name" value="FF_PRPF40A"/>
    <property type="match status" value="1"/>
</dbReference>
<dbReference type="SMART" id="SM00441">
    <property type="entry name" value="FF"/>
    <property type="match status" value="3"/>
</dbReference>
<dbReference type="InParanoid" id="A0A1S3KFU9"/>
<dbReference type="RefSeq" id="XP_013421515.1">
    <property type="nucleotide sequence ID" value="XM_013566061.1"/>
</dbReference>
<evidence type="ECO:0000313" key="5">
    <source>
        <dbReference type="Proteomes" id="UP000085678"/>
    </source>
</evidence>
<evidence type="ECO:0000313" key="6">
    <source>
        <dbReference type="RefSeq" id="XP_013421515.1"/>
    </source>
</evidence>
<feature type="compositionally biased region" description="Basic and acidic residues" evidence="2">
    <location>
        <begin position="388"/>
        <end position="400"/>
    </location>
</feature>
<organism evidence="5 6">
    <name type="scientific">Lingula anatina</name>
    <name type="common">Brachiopod</name>
    <name type="synonym">Lingula unguis</name>
    <dbReference type="NCBI Taxonomy" id="7574"/>
    <lineage>
        <taxon>Eukaryota</taxon>
        <taxon>Metazoa</taxon>
        <taxon>Spiralia</taxon>
        <taxon>Lophotrochozoa</taxon>
        <taxon>Brachiopoda</taxon>
        <taxon>Linguliformea</taxon>
        <taxon>Lingulata</taxon>
        <taxon>Lingulida</taxon>
        <taxon>Linguloidea</taxon>
        <taxon>Lingulidae</taxon>
        <taxon>Lingula</taxon>
    </lineage>
</organism>
<feature type="compositionally biased region" description="Basic and acidic residues" evidence="2">
    <location>
        <begin position="838"/>
        <end position="865"/>
    </location>
</feature>
<evidence type="ECO:0000256" key="2">
    <source>
        <dbReference type="SAM" id="MobiDB-lite"/>
    </source>
</evidence>
<feature type="domain" description="WW" evidence="3">
    <location>
        <begin position="371"/>
        <end position="399"/>
    </location>
</feature>
<dbReference type="PROSITE" id="PS50020">
    <property type="entry name" value="WW_DOMAIN_2"/>
    <property type="match status" value="3"/>
</dbReference>
<dbReference type="CDD" id="cd00201">
    <property type="entry name" value="WW"/>
    <property type="match status" value="3"/>
</dbReference>
<dbReference type="FunFam" id="2.20.70.10:FF:000050">
    <property type="entry name" value="pre-mRNA-processing factor 40 homolog B isoform X1"/>
    <property type="match status" value="2"/>
</dbReference>
<dbReference type="SUPFAM" id="SSF81698">
    <property type="entry name" value="FF domain"/>
    <property type="match status" value="4"/>
</dbReference>
<dbReference type="PANTHER" id="PTHR11864:SF0">
    <property type="entry name" value="PRP40 PRE-MRNA PROCESSING FACTOR 40 HOMOLOG A (YEAST)"/>
    <property type="match status" value="1"/>
</dbReference>
<dbReference type="Pfam" id="PF01846">
    <property type="entry name" value="FF"/>
    <property type="match status" value="2"/>
</dbReference>
<dbReference type="InterPro" id="IPR002713">
    <property type="entry name" value="FF_domain"/>
</dbReference>
<sequence length="893" mass="100738">MDQGQGPPPMMRPPFGMPPPGQGPPGSGYPGMPPMGGPNPQGYLPPGYGGPPGGMPPPGYPANMPPPNFSAPPTSGGANNSAVISAPPTNTAGQPQTGGFQTMPQQMATQSSLPVEMSPAGTLAESGPMPPKKSNWTEHKAPDGRTYFYNATTKQSSWEKPDELKTPAEVNYLSQPNYGESFYFYRSSHNALRNNMDQGQGPPPMMRPPFGMPPPGQGPPGSGYPGMPPMGGPNPQGYMPPGYGGPPGGMPPPGYPANMPPPNFSAPPTSGGANNSAVISAPPTNTAGQPQTGGFQTMPQQMATQSSLPVEMSPAGTLAESGPMPPKKSNWTEHKAPDGRTYFYNATTKQSSWEKPDELKTPAELLYSKCPWKEHKADSGKVYFHNSQNKESRWTKPKELEDIDGESEDEDKPVETKPISFKNKKEAIEAFKTLLKEKDVPSNTTWEQVMKLIINDPRYGALKHLNEKKQAFNAYKTQRSKEEKEQERLRAKQAKEDLENFLLHTDKIHSTIKYRRADQLFAELEIWKNVPDRDRRDIYEDVIHVIAKREKEEAKTLRKRNIKVFNEILDNMPSLTYRTTWSEGQALLLDNPTFTDDTDLQRDFQLQEKGFLINVETTYEDFVKSLKSDSRSKTLDAGNVKLTYNSLIEKAEAREKERMKEESRKQKKLENAFKSMLKQATPPLEPTTQWEDVRERFEADSNFQIINPESERIRLYKEFIAALEEACMHHHRSYPKKKKTKKHRSKRSRSRSQDKDVDKDKERDKERSESEEEERRHRKKKKRSRSESRSPSPPPRSESRSPSPEETERKKPKKHKKKKKKKHASRSPSRSPSEEEEGERRDTDRGSGRRKQDAHSPEYKKEKTGWDTSESDLSEGELEKKRRQLLKQLEDDG</sequence>
<feature type="region of interest" description="Disordered" evidence="2">
    <location>
        <begin position="730"/>
        <end position="893"/>
    </location>
</feature>
<evidence type="ECO:0000256" key="1">
    <source>
        <dbReference type="SAM" id="Coils"/>
    </source>
</evidence>
<dbReference type="GO" id="GO:0045292">
    <property type="term" value="P:mRNA cis splicing, via spliceosome"/>
    <property type="evidence" value="ECO:0007669"/>
    <property type="project" value="InterPro"/>
</dbReference>
<dbReference type="Gene3D" id="2.20.70.10">
    <property type="match status" value="3"/>
</dbReference>
<dbReference type="OrthoDB" id="187617at2759"/>
<feature type="domain" description="FF" evidence="4">
    <location>
        <begin position="666"/>
        <end position="722"/>
    </location>
</feature>
<dbReference type="InterPro" id="IPR001202">
    <property type="entry name" value="WW_dom"/>
</dbReference>
<dbReference type="SMART" id="SM00456">
    <property type="entry name" value="WW"/>
    <property type="match status" value="3"/>
</dbReference>
<feature type="compositionally biased region" description="Pro residues" evidence="2">
    <location>
        <begin position="201"/>
        <end position="218"/>
    </location>
</feature>
<feature type="compositionally biased region" description="Polar residues" evidence="2">
    <location>
        <begin position="266"/>
        <end position="308"/>
    </location>
</feature>
<feature type="compositionally biased region" description="Basic and acidic residues" evidence="2">
    <location>
        <begin position="751"/>
        <end position="768"/>
    </location>
</feature>
<feature type="compositionally biased region" description="Basic residues" evidence="2">
    <location>
        <begin position="810"/>
        <end position="825"/>
    </location>
</feature>
<feature type="compositionally biased region" description="Pro residues" evidence="2">
    <location>
        <begin position="248"/>
        <end position="265"/>
    </location>
</feature>
<evidence type="ECO:0000259" key="3">
    <source>
        <dbReference type="PROSITE" id="PS50020"/>
    </source>
</evidence>
<evidence type="ECO:0000259" key="4">
    <source>
        <dbReference type="PROSITE" id="PS51676"/>
    </source>
</evidence>
<feature type="compositionally biased region" description="Acidic residues" evidence="2">
    <location>
        <begin position="401"/>
        <end position="412"/>
    </location>
</feature>
<gene>
    <name evidence="6" type="primary">LOC106181609</name>
</gene>
<dbReference type="InterPro" id="IPR036517">
    <property type="entry name" value="FF_domain_sf"/>
</dbReference>
<dbReference type="InterPro" id="IPR039726">
    <property type="entry name" value="Prp40-like"/>
</dbReference>
<feature type="coiled-coil region" evidence="1">
    <location>
        <begin position="652"/>
        <end position="679"/>
    </location>
</feature>
<feature type="compositionally biased region" description="Polar residues" evidence="2">
    <location>
        <begin position="71"/>
        <end position="113"/>
    </location>
</feature>
<dbReference type="Pfam" id="PF00397">
    <property type="entry name" value="WW"/>
    <property type="match status" value="3"/>
</dbReference>
<dbReference type="KEGG" id="lak:106181609"/>
<dbReference type="GO" id="GO:0003723">
    <property type="term" value="F:RNA binding"/>
    <property type="evidence" value="ECO:0007669"/>
    <property type="project" value="TreeGrafter"/>
</dbReference>
<dbReference type="GO" id="GO:0071004">
    <property type="term" value="C:U2-type prespliceosome"/>
    <property type="evidence" value="ECO:0007669"/>
    <property type="project" value="TreeGrafter"/>
</dbReference>